<comment type="caution">
    <text evidence="9">The sequence shown here is derived from an EMBL/GenBank/DDBJ whole genome shotgun (WGS) entry which is preliminary data.</text>
</comment>
<dbReference type="Pfam" id="PF13185">
    <property type="entry name" value="GAF_2"/>
    <property type="match status" value="1"/>
</dbReference>
<keyword evidence="10" id="KW-1185">Reference proteome</keyword>
<dbReference type="SMART" id="SM00091">
    <property type="entry name" value="PAS"/>
    <property type="match status" value="1"/>
</dbReference>
<reference evidence="9 10" key="1">
    <citation type="submission" date="2021-04" db="EMBL/GenBank/DDBJ databases">
        <title>Genome analysis of Polyangium sp.</title>
        <authorList>
            <person name="Li Y."/>
            <person name="Wang J."/>
        </authorList>
    </citation>
    <scope>NUCLEOTIDE SEQUENCE [LARGE SCALE GENOMIC DNA]</scope>
    <source>
        <strain evidence="9 10">SDU14</strain>
    </source>
</reference>
<dbReference type="PANTHER" id="PTHR43047:SF72">
    <property type="entry name" value="OSMOSENSING HISTIDINE PROTEIN KINASE SLN1"/>
    <property type="match status" value="1"/>
</dbReference>
<dbReference type="PROSITE" id="PS50113">
    <property type="entry name" value="PAC"/>
    <property type="match status" value="1"/>
</dbReference>
<evidence type="ECO:0000256" key="5">
    <source>
        <dbReference type="SAM" id="Coils"/>
    </source>
</evidence>
<dbReference type="SMART" id="SM00387">
    <property type="entry name" value="HATPase_c"/>
    <property type="match status" value="1"/>
</dbReference>
<protein>
    <recommendedName>
        <fullName evidence="2">histidine kinase</fullName>
        <ecNumber evidence="2">2.7.13.3</ecNumber>
    </recommendedName>
</protein>
<dbReference type="Gene3D" id="3.30.450.40">
    <property type="match status" value="2"/>
</dbReference>
<feature type="coiled-coil region" evidence="5">
    <location>
        <begin position="318"/>
        <end position="352"/>
    </location>
</feature>
<dbReference type="InterPro" id="IPR035965">
    <property type="entry name" value="PAS-like_dom_sf"/>
</dbReference>
<dbReference type="InterPro" id="IPR003594">
    <property type="entry name" value="HATPase_dom"/>
</dbReference>
<sequence length="727" mass="80043">MGTTGVEIPREITDKWQEIVDLLAEILQIPAALIVKIEPPEMVVVASSESRGNPYPVDERACTNAGYYCEAVMSTRRPLLIADALSDEKWRSSPDASLGLISYLGFPILWPGGDVFGTICVLDCKKNAYSDVSQRLLVQFRQVIEADLRSLLAIDARLREEAQAKERLEAQVAERTAELTRINAQLARDIAERRRAEKALRANQQLLQAIIDNSTAVIYVKDREGRYLFVNRHFEELFRVTREGIIGMVDYDVFPAECADAFRAIDERVFATGSAVETEAVAPHDDGLHTYITLKFPLRDNAGAPYAVCGISTDITERKRIEEERIRLLAQEQQARAAAEEAERRAAFLAEAGALLAESLDYNETLARLGKLCVQSLSDWCVIDVVEGREIRRISGAHKDPAKEPLLDELRRRYPPRWDSPHPAARVLRTGQPILLLPADLTDEAVRQFAVDDGHVRLSRALGTGSSMIVPLVARGQTLGVLSIVSSAPGRSYDGADLELVTDVTRRAAIAIDNARLYREAQETARIREDLVSIASPEVCTPLTPLKLQLQLVDSVLDVSRIAQGQFALELEEVDLPALVRGTVDRFQELLAKAGSRSELRAELGVTGRWDRLRIEQVVVNLLSNAIKFGLGRPIEIRVMAYGGLAILSVQDHGLGIVPEDHERIFGRFERCSGKSLGGLGLGLYVAREIVAAHGGAIRLTSEPGVGSCFSVELPRDPSLSGFRAAG</sequence>
<dbReference type="GO" id="GO:0000155">
    <property type="term" value="F:phosphorelay sensor kinase activity"/>
    <property type="evidence" value="ECO:0007669"/>
    <property type="project" value="TreeGrafter"/>
</dbReference>
<dbReference type="NCBIfam" id="TIGR00229">
    <property type="entry name" value="sensory_box"/>
    <property type="match status" value="1"/>
</dbReference>
<evidence type="ECO:0000256" key="2">
    <source>
        <dbReference type="ARBA" id="ARBA00012438"/>
    </source>
</evidence>
<evidence type="ECO:0000313" key="10">
    <source>
        <dbReference type="Proteomes" id="UP001151081"/>
    </source>
</evidence>
<dbReference type="CDD" id="cd00130">
    <property type="entry name" value="PAS"/>
    <property type="match status" value="1"/>
</dbReference>
<dbReference type="InterPro" id="IPR000014">
    <property type="entry name" value="PAS"/>
</dbReference>
<dbReference type="InterPro" id="IPR005467">
    <property type="entry name" value="His_kinase_dom"/>
</dbReference>
<keyword evidence="4" id="KW-0418">Kinase</keyword>
<dbReference type="SUPFAM" id="SSF55874">
    <property type="entry name" value="ATPase domain of HSP90 chaperone/DNA topoisomerase II/histidine kinase"/>
    <property type="match status" value="1"/>
</dbReference>
<dbReference type="EMBL" id="JAGTJJ010000065">
    <property type="protein sequence ID" value="MDC3988125.1"/>
    <property type="molecule type" value="Genomic_DNA"/>
</dbReference>
<dbReference type="Pfam" id="PF02518">
    <property type="entry name" value="HATPase_c"/>
    <property type="match status" value="1"/>
</dbReference>
<evidence type="ECO:0000313" key="9">
    <source>
        <dbReference type="EMBL" id="MDC3988125.1"/>
    </source>
</evidence>
<dbReference type="InterPro" id="IPR003018">
    <property type="entry name" value="GAF"/>
</dbReference>
<dbReference type="InterPro" id="IPR013656">
    <property type="entry name" value="PAS_4"/>
</dbReference>
<gene>
    <name evidence="9" type="ORF">KEG57_47095</name>
</gene>
<dbReference type="SUPFAM" id="SSF55785">
    <property type="entry name" value="PYP-like sensor domain (PAS domain)"/>
    <property type="match status" value="1"/>
</dbReference>
<keyword evidence="5" id="KW-0175">Coiled coil</keyword>
<evidence type="ECO:0000256" key="4">
    <source>
        <dbReference type="ARBA" id="ARBA00022777"/>
    </source>
</evidence>
<organism evidence="9 10">
    <name type="scientific">Polyangium jinanense</name>
    <dbReference type="NCBI Taxonomy" id="2829994"/>
    <lineage>
        <taxon>Bacteria</taxon>
        <taxon>Pseudomonadati</taxon>
        <taxon>Myxococcota</taxon>
        <taxon>Polyangia</taxon>
        <taxon>Polyangiales</taxon>
        <taxon>Polyangiaceae</taxon>
        <taxon>Polyangium</taxon>
    </lineage>
</organism>
<dbReference type="Gene3D" id="3.30.565.10">
    <property type="entry name" value="Histidine kinase-like ATPase, C-terminal domain"/>
    <property type="match status" value="1"/>
</dbReference>
<dbReference type="SMART" id="SM00065">
    <property type="entry name" value="GAF"/>
    <property type="match status" value="2"/>
</dbReference>
<dbReference type="GO" id="GO:0005886">
    <property type="term" value="C:plasma membrane"/>
    <property type="evidence" value="ECO:0007669"/>
    <property type="project" value="TreeGrafter"/>
</dbReference>
<dbReference type="PROSITE" id="PS50112">
    <property type="entry name" value="PAS"/>
    <property type="match status" value="1"/>
</dbReference>
<dbReference type="CDD" id="cd00075">
    <property type="entry name" value="HATPase"/>
    <property type="match status" value="1"/>
</dbReference>
<dbReference type="EC" id="2.7.13.3" evidence="2"/>
<dbReference type="FunFam" id="3.30.450.40:FF:000035">
    <property type="entry name" value="PAS sensor protein"/>
    <property type="match status" value="1"/>
</dbReference>
<evidence type="ECO:0000259" key="6">
    <source>
        <dbReference type="PROSITE" id="PS50109"/>
    </source>
</evidence>
<dbReference type="GO" id="GO:0009927">
    <property type="term" value="F:histidine phosphotransfer kinase activity"/>
    <property type="evidence" value="ECO:0007669"/>
    <property type="project" value="TreeGrafter"/>
</dbReference>
<feature type="coiled-coil region" evidence="5">
    <location>
        <begin position="151"/>
        <end position="185"/>
    </location>
</feature>
<dbReference type="Gene3D" id="3.30.450.20">
    <property type="entry name" value="PAS domain"/>
    <property type="match status" value="1"/>
</dbReference>
<accession>A0A9X3XEV2</accession>
<evidence type="ECO:0000256" key="3">
    <source>
        <dbReference type="ARBA" id="ARBA00022679"/>
    </source>
</evidence>
<evidence type="ECO:0000256" key="1">
    <source>
        <dbReference type="ARBA" id="ARBA00000085"/>
    </source>
</evidence>
<dbReference type="InterPro" id="IPR029016">
    <property type="entry name" value="GAF-like_dom_sf"/>
</dbReference>
<comment type="catalytic activity">
    <reaction evidence="1">
        <text>ATP + protein L-histidine = ADP + protein N-phospho-L-histidine.</text>
        <dbReference type="EC" id="2.7.13.3"/>
    </reaction>
</comment>
<dbReference type="InterPro" id="IPR036890">
    <property type="entry name" value="HATPase_C_sf"/>
</dbReference>
<feature type="domain" description="PAC" evidence="8">
    <location>
        <begin position="274"/>
        <end position="327"/>
    </location>
</feature>
<dbReference type="PROSITE" id="PS50109">
    <property type="entry name" value="HIS_KIN"/>
    <property type="match status" value="1"/>
</dbReference>
<keyword evidence="3" id="KW-0808">Transferase</keyword>
<dbReference type="PRINTS" id="PR00344">
    <property type="entry name" value="BCTRLSENSOR"/>
</dbReference>
<name>A0A9X3XEV2_9BACT</name>
<dbReference type="InterPro" id="IPR004358">
    <property type="entry name" value="Sig_transdc_His_kin-like_C"/>
</dbReference>
<dbReference type="PANTHER" id="PTHR43047">
    <property type="entry name" value="TWO-COMPONENT HISTIDINE PROTEIN KINASE"/>
    <property type="match status" value="1"/>
</dbReference>
<dbReference type="AlphaFoldDB" id="A0A9X3XEV2"/>
<dbReference type="Pfam" id="PF01590">
    <property type="entry name" value="GAF"/>
    <property type="match status" value="1"/>
</dbReference>
<proteinExistence type="predicted"/>
<feature type="domain" description="Histidine kinase" evidence="6">
    <location>
        <begin position="551"/>
        <end position="718"/>
    </location>
</feature>
<dbReference type="Proteomes" id="UP001151081">
    <property type="component" value="Unassembled WGS sequence"/>
</dbReference>
<dbReference type="SUPFAM" id="SSF55781">
    <property type="entry name" value="GAF domain-like"/>
    <property type="match status" value="2"/>
</dbReference>
<feature type="domain" description="PAS" evidence="7">
    <location>
        <begin position="203"/>
        <end position="273"/>
    </location>
</feature>
<evidence type="ECO:0000259" key="8">
    <source>
        <dbReference type="PROSITE" id="PS50113"/>
    </source>
</evidence>
<dbReference type="Pfam" id="PF08448">
    <property type="entry name" value="PAS_4"/>
    <property type="match status" value="1"/>
</dbReference>
<dbReference type="InterPro" id="IPR000700">
    <property type="entry name" value="PAS-assoc_C"/>
</dbReference>
<dbReference type="RefSeq" id="WP_272423409.1">
    <property type="nucleotide sequence ID" value="NZ_JAGTJJ010000065.1"/>
</dbReference>
<evidence type="ECO:0000259" key="7">
    <source>
        <dbReference type="PROSITE" id="PS50112"/>
    </source>
</evidence>